<keyword evidence="8" id="KW-0547">Nucleotide-binding</keyword>
<dbReference type="GO" id="GO:0005524">
    <property type="term" value="F:ATP binding"/>
    <property type="evidence" value="ECO:0007669"/>
    <property type="project" value="UniProtKB-KW"/>
</dbReference>
<dbReference type="InterPro" id="IPR012310">
    <property type="entry name" value="DNA_ligase_ATP-dep_cent"/>
</dbReference>
<comment type="cofactor">
    <cofactor evidence="1">
        <name>Mn(2+)</name>
        <dbReference type="ChEBI" id="CHEBI:29035"/>
    </cofactor>
</comment>
<dbReference type="GO" id="GO:0003677">
    <property type="term" value="F:DNA binding"/>
    <property type="evidence" value="ECO:0007669"/>
    <property type="project" value="UniProtKB-KW"/>
</dbReference>
<evidence type="ECO:0000256" key="9">
    <source>
        <dbReference type="ARBA" id="ARBA00022763"/>
    </source>
</evidence>
<dbReference type="GO" id="GO:0046872">
    <property type="term" value="F:metal ion binding"/>
    <property type="evidence" value="ECO:0007669"/>
    <property type="project" value="UniProtKB-KW"/>
</dbReference>
<dbReference type="Gene3D" id="3.30.1490.70">
    <property type="match status" value="1"/>
</dbReference>
<keyword evidence="17" id="KW-0464">Manganese</keyword>
<evidence type="ECO:0000256" key="11">
    <source>
        <dbReference type="ARBA" id="ARBA00022839"/>
    </source>
</evidence>
<dbReference type="NCBIfam" id="TIGR02778">
    <property type="entry name" value="ligD_pol"/>
    <property type="match status" value="1"/>
</dbReference>
<dbReference type="Pfam" id="PF21686">
    <property type="entry name" value="LigD_Prim-Pol"/>
    <property type="match status" value="1"/>
</dbReference>
<evidence type="ECO:0000256" key="6">
    <source>
        <dbReference type="ARBA" id="ARBA00022722"/>
    </source>
</evidence>
<feature type="domain" description="ATP-dependent DNA ligase family profile" evidence="24">
    <location>
        <begin position="563"/>
        <end position="686"/>
    </location>
</feature>
<dbReference type="SUPFAM" id="SSF50249">
    <property type="entry name" value="Nucleic acid-binding proteins"/>
    <property type="match status" value="1"/>
</dbReference>
<gene>
    <name evidence="25" type="ORF">GCM10025874_07540</name>
</gene>
<evidence type="ECO:0000256" key="3">
    <source>
        <dbReference type="ARBA" id="ARBA00022598"/>
    </source>
</evidence>
<comment type="similarity">
    <text evidence="22">In the N-terminal section; belongs to the LigD polymerase family.</text>
</comment>
<evidence type="ECO:0000313" key="26">
    <source>
        <dbReference type="Proteomes" id="UP001157160"/>
    </source>
</evidence>
<dbReference type="InterPro" id="IPR012340">
    <property type="entry name" value="NA-bd_OB-fold"/>
</dbReference>
<evidence type="ECO:0000256" key="18">
    <source>
        <dbReference type="ARBA" id="ARBA00023268"/>
    </source>
</evidence>
<evidence type="ECO:0000256" key="7">
    <source>
        <dbReference type="ARBA" id="ARBA00022723"/>
    </source>
</evidence>
<feature type="region of interest" description="Disordered" evidence="23">
    <location>
        <begin position="286"/>
        <end position="326"/>
    </location>
</feature>
<keyword evidence="26" id="KW-1185">Reference proteome</keyword>
<evidence type="ECO:0000256" key="20">
    <source>
        <dbReference type="ARBA" id="ARBA00034003"/>
    </source>
</evidence>
<evidence type="ECO:0000256" key="12">
    <source>
        <dbReference type="ARBA" id="ARBA00022840"/>
    </source>
</evidence>
<dbReference type="InterPro" id="IPR014145">
    <property type="entry name" value="LigD_pol_dom"/>
</dbReference>
<dbReference type="GO" id="GO:0003910">
    <property type="term" value="F:DNA ligase (ATP) activity"/>
    <property type="evidence" value="ECO:0007669"/>
    <property type="project" value="UniProtKB-EC"/>
</dbReference>
<keyword evidence="7" id="KW-0479">Metal-binding</keyword>
<evidence type="ECO:0000256" key="22">
    <source>
        <dbReference type="ARBA" id="ARBA00049990"/>
    </source>
</evidence>
<feature type="compositionally biased region" description="Basic and acidic residues" evidence="23">
    <location>
        <begin position="306"/>
        <end position="326"/>
    </location>
</feature>
<evidence type="ECO:0000256" key="1">
    <source>
        <dbReference type="ARBA" id="ARBA00001936"/>
    </source>
</evidence>
<dbReference type="InterPro" id="IPR033649">
    <property type="entry name" value="MtLigD_Pol-like"/>
</dbReference>
<dbReference type="InterPro" id="IPR012309">
    <property type="entry name" value="DNA_ligase_ATP-dep_C"/>
</dbReference>
<evidence type="ECO:0000256" key="4">
    <source>
        <dbReference type="ARBA" id="ARBA00022679"/>
    </source>
</evidence>
<dbReference type="Gene3D" id="3.90.920.10">
    <property type="entry name" value="DNA primase, PRIM domain"/>
    <property type="match status" value="1"/>
</dbReference>
<dbReference type="Pfam" id="PF04679">
    <property type="entry name" value="DNA_ligase_A_C"/>
    <property type="match status" value="1"/>
</dbReference>
<comment type="caution">
    <text evidence="25">The sequence shown here is derived from an EMBL/GenBank/DDBJ whole genome shotgun (WGS) entry which is preliminary data.</text>
</comment>
<dbReference type="EMBL" id="BSUL01000001">
    <property type="protein sequence ID" value="GMA27501.1"/>
    <property type="molecule type" value="Genomic_DNA"/>
</dbReference>
<evidence type="ECO:0000256" key="19">
    <source>
        <dbReference type="ARBA" id="ARBA00029943"/>
    </source>
</evidence>
<evidence type="ECO:0000313" key="25">
    <source>
        <dbReference type="EMBL" id="GMA27501.1"/>
    </source>
</evidence>
<evidence type="ECO:0000256" key="8">
    <source>
        <dbReference type="ARBA" id="ARBA00022741"/>
    </source>
</evidence>
<dbReference type="NCBIfam" id="TIGR02779">
    <property type="entry name" value="NHEJ_ligase_lig"/>
    <property type="match status" value="1"/>
</dbReference>
<organism evidence="25 26">
    <name type="scientific">Arenivirga flava</name>
    <dbReference type="NCBI Taxonomy" id="1930060"/>
    <lineage>
        <taxon>Bacteria</taxon>
        <taxon>Bacillati</taxon>
        <taxon>Actinomycetota</taxon>
        <taxon>Actinomycetes</taxon>
        <taxon>Micrococcales</taxon>
        <taxon>Microbacteriaceae</taxon>
        <taxon>Arenivirga</taxon>
    </lineage>
</organism>
<keyword evidence="18" id="KW-0511">Multifunctional enzyme</keyword>
<dbReference type="SUPFAM" id="SSF56091">
    <property type="entry name" value="DNA ligase/mRNA capping enzyme, catalytic domain"/>
    <property type="match status" value="1"/>
</dbReference>
<evidence type="ECO:0000256" key="2">
    <source>
        <dbReference type="ARBA" id="ARBA00012727"/>
    </source>
</evidence>
<dbReference type="AlphaFoldDB" id="A0AA37UMJ0"/>
<keyword evidence="15" id="KW-0233">DNA recombination</keyword>
<comment type="catalytic activity">
    <reaction evidence="20">
        <text>ATP + (deoxyribonucleotide)n-3'-hydroxyl + 5'-phospho-(deoxyribonucleotide)m = (deoxyribonucleotide)n+m + AMP + diphosphate.</text>
        <dbReference type="EC" id="6.5.1.1"/>
    </reaction>
</comment>
<accession>A0AA37UMJ0</accession>
<keyword evidence="11" id="KW-0269">Exonuclease</keyword>
<keyword evidence="14" id="KW-0238">DNA-binding</keyword>
<dbReference type="Proteomes" id="UP001157160">
    <property type="component" value="Unassembled WGS sequence"/>
</dbReference>
<evidence type="ECO:0000256" key="13">
    <source>
        <dbReference type="ARBA" id="ARBA00022932"/>
    </source>
</evidence>
<keyword evidence="12" id="KW-0067">ATP-binding</keyword>
<dbReference type="CDD" id="cd04863">
    <property type="entry name" value="MtLigD_Pol_like"/>
    <property type="match status" value="1"/>
</dbReference>
<dbReference type="PANTHER" id="PTHR42705">
    <property type="entry name" value="BIFUNCTIONAL NON-HOMOLOGOUS END JOINING PROTEIN LIGD"/>
    <property type="match status" value="1"/>
</dbReference>
<keyword evidence="4" id="KW-0808">Transferase</keyword>
<evidence type="ECO:0000256" key="16">
    <source>
        <dbReference type="ARBA" id="ARBA00023204"/>
    </source>
</evidence>
<comment type="similarity">
    <text evidence="21">In the C-terminal section; belongs to the ATP-dependent DNA ligase family.</text>
</comment>
<dbReference type="PANTHER" id="PTHR42705:SF2">
    <property type="entry name" value="BIFUNCTIONAL NON-HOMOLOGOUS END JOINING PROTEIN LIGD"/>
    <property type="match status" value="1"/>
</dbReference>
<dbReference type="InterPro" id="IPR052171">
    <property type="entry name" value="NHEJ_LigD"/>
</dbReference>
<dbReference type="CDD" id="cd07971">
    <property type="entry name" value="OBF_DNA_ligase_LigD"/>
    <property type="match status" value="1"/>
</dbReference>
<sequence length="760" mass="84440">MARDDQTVQIEGRRLRLTNLDKVLYPETGTTKADVLAYYAEIAPVIFPHLDGRPITRKRWVHGVGTVDEPGAVFFQKNLDDTTPDWVARGTIQHRDHENSYPIATEPATLAWLAQIASLELHVPQWRFAGDGSPAHPDRLVIDLDPGPGAGLPECVEIARLARAILRDVGLDPVPVTSGSKGVHLYAELDGTLSTEQAAAFAKELARSIEADHPDLAVSDMKKSLRQGRVLVDWSQNSGAKTTVSPYSLRGRLRPTVAAPRTWRELFSPQLRQLEMHEVLKRVRRRGDPAEAVAPDPPDRLATYRSMRDPSRTGEPVPERHGRGGGREFVIQEHRARRLHWDFRLERDGVLVSWALPKGVPTDDRRNHLAVPTEDHPLEYGSFEGVIPKGEYGAGEVTIWDAGRYELEKWRDDEVIATLHGRADGGLGGEPVRLALIRTGDGWLIHRMQQQPDAWARPPRIAPMLATRGTEQDLDGDDWTLEGKWDGYRAIVTVEDGRARLRSRNDQDLGRRFPELRGLAPGVRAGRAVLDGEIVALDARGRPSFRALQQRMQGAGGDGRLRFIAFDLLWVDGRDLQREPYEVRRRLLAETIEPGTLLEAPDDLGTDPAAALAVAEDLGLEGVVAKARGARYRAGRRSSDWRKLTRTRTAEVVIAGWREGTASLLLAVPEDDGWRYAGRVGSGLGSDELDGIVARLERMERSTAPVDAVPAADARDARWSRLELVAEIAFAERTDGGRFRQPRWRGLRPDKAVSDVDVDA</sequence>
<reference evidence="25 26" key="1">
    <citation type="journal article" date="2014" name="Int. J. Syst. Evol. Microbiol.">
        <title>Complete genome sequence of Corynebacterium casei LMG S-19264T (=DSM 44701T), isolated from a smear-ripened cheese.</title>
        <authorList>
            <consortium name="US DOE Joint Genome Institute (JGI-PGF)"/>
            <person name="Walter F."/>
            <person name="Albersmeier A."/>
            <person name="Kalinowski J."/>
            <person name="Ruckert C."/>
        </authorList>
    </citation>
    <scope>NUCLEOTIDE SEQUENCE [LARGE SCALE GENOMIC DNA]</scope>
    <source>
        <strain evidence="25 26">NBRC 112289</strain>
    </source>
</reference>
<dbReference type="InterPro" id="IPR014144">
    <property type="entry name" value="LigD_PE_domain"/>
</dbReference>
<dbReference type="Pfam" id="PF01068">
    <property type="entry name" value="DNA_ligase_A_M"/>
    <property type="match status" value="1"/>
</dbReference>
<evidence type="ECO:0000259" key="24">
    <source>
        <dbReference type="PROSITE" id="PS50160"/>
    </source>
</evidence>
<keyword evidence="16" id="KW-0234">DNA repair</keyword>
<evidence type="ECO:0000256" key="5">
    <source>
        <dbReference type="ARBA" id="ARBA00022695"/>
    </source>
</evidence>
<keyword evidence="13" id="KW-0239">DNA-directed DNA polymerase</keyword>
<dbReference type="CDD" id="cd07906">
    <property type="entry name" value="Adenylation_DNA_ligase_LigD_LigC"/>
    <property type="match status" value="1"/>
</dbReference>
<proteinExistence type="inferred from homology"/>
<evidence type="ECO:0000256" key="17">
    <source>
        <dbReference type="ARBA" id="ARBA00023211"/>
    </source>
</evidence>
<evidence type="ECO:0000256" key="15">
    <source>
        <dbReference type="ARBA" id="ARBA00023172"/>
    </source>
</evidence>
<keyword evidence="5" id="KW-0548">Nucleotidyltransferase</keyword>
<dbReference type="GO" id="GO:0006281">
    <property type="term" value="P:DNA repair"/>
    <property type="evidence" value="ECO:0007669"/>
    <property type="project" value="UniProtKB-KW"/>
</dbReference>
<evidence type="ECO:0000256" key="21">
    <source>
        <dbReference type="ARBA" id="ARBA00049981"/>
    </source>
</evidence>
<dbReference type="EC" id="6.5.1.1" evidence="2"/>
<keyword evidence="10" id="KW-0378">Hydrolase</keyword>
<dbReference type="PROSITE" id="PS50160">
    <property type="entry name" value="DNA_LIGASE_A3"/>
    <property type="match status" value="1"/>
</dbReference>
<dbReference type="Gene3D" id="3.30.470.30">
    <property type="entry name" value="DNA ligase/mRNA capping enzyme"/>
    <property type="match status" value="1"/>
</dbReference>
<evidence type="ECO:0000256" key="10">
    <source>
        <dbReference type="ARBA" id="ARBA00022801"/>
    </source>
</evidence>
<dbReference type="RefSeq" id="WP_284230155.1">
    <property type="nucleotide sequence ID" value="NZ_BSUL01000001.1"/>
</dbReference>
<dbReference type="Pfam" id="PF13298">
    <property type="entry name" value="LigD_N"/>
    <property type="match status" value="1"/>
</dbReference>
<keyword evidence="9" id="KW-0227">DNA damage</keyword>
<evidence type="ECO:0000256" key="23">
    <source>
        <dbReference type="SAM" id="MobiDB-lite"/>
    </source>
</evidence>
<evidence type="ECO:0000256" key="14">
    <source>
        <dbReference type="ARBA" id="ARBA00023125"/>
    </source>
</evidence>
<dbReference type="GO" id="GO:0006310">
    <property type="term" value="P:DNA recombination"/>
    <property type="evidence" value="ECO:0007669"/>
    <property type="project" value="UniProtKB-KW"/>
</dbReference>
<dbReference type="InterPro" id="IPR014146">
    <property type="entry name" value="LigD_ligase_dom"/>
</dbReference>
<keyword evidence="3 25" id="KW-0436">Ligase</keyword>
<protein>
    <recommendedName>
        <fullName evidence="2">DNA ligase (ATP)</fullName>
        <ecNumber evidence="2">6.5.1.1</ecNumber>
    </recommendedName>
    <alternativeName>
        <fullName evidence="19">NHEJ DNA polymerase</fullName>
    </alternativeName>
</protein>
<keyword evidence="6" id="KW-0540">Nuclease</keyword>
<dbReference type="GO" id="GO:0003887">
    <property type="term" value="F:DNA-directed DNA polymerase activity"/>
    <property type="evidence" value="ECO:0007669"/>
    <property type="project" value="UniProtKB-KW"/>
</dbReference>
<dbReference type="NCBIfam" id="NF007210">
    <property type="entry name" value="PRK09632.1"/>
    <property type="match status" value="1"/>
</dbReference>
<dbReference type="GO" id="GO:0004527">
    <property type="term" value="F:exonuclease activity"/>
    <property type="evidence" value="ECO:0007669"/>
    <property type="project" value="UniProtKB-KW"/>
</dbReference>
<dbReference type="NCBIfam" id="TIGR02777">
    <property type="entry name" value="LigD_PE_dom"/>
    <property type="match status" value="1"/>
</dbReference>
<dbReference type="Gene3D" id="2.40.50.140">
    <property type="entry name" value="Nucleic acid-binding proteins"/>
    <property type="match status" value="1"/>
</dbReference>
<name>A0AA37UMJ0_9MICO</name>